<protein>
    <submittedName>
        <fullName evidence="8">MFS transporter</fullName>
    </submittedName>
</protein>
<dbReference type="GO" id="GO:0022857">
    <property type="term" value="F:transmembrane transporter activity"/>
    <property type="evidence" value="ECO:0007669"/>
    <property type="project" value="InterPro"/>
</dbReference>
<proteinExistence type="predicted"/>
<keyword evidence="4 6" id="KW-1133">Transmembrane helix</keyword>
<evidence type="ECO:0000256" key="6">
    <source>
        <dbReference type="SAM" id="Phobius"/>
    </source>
</evidence>
<comment type="caution">
    <text evidence="8">The sequence shown here is derived from an EMBL/GenBank/DDBJ whole genome shotgun (WGS) entry which is preliminary data.</text>
</comment>
<dbReference type="InterPro" id="IPR044770">
    <property type="entry name" value="MFS_spinster-like"/>
</dbReference>
<feature type="transmembrane region" description="Helical" evidence="6">
    <location>
        <begin position="113"/>
        <end position="134"/>
    </location>
</feature>
<evidence type="ECO:0000256" key="2">
    <source>
        <dbReference type="ARBA" id="ARBA00022448"/>
    </source>
</evidence>
<dbReference type="PANTHER" id="PTHR23505:SF79">
    <property type="entry name" value="PROTEIN SPINSTER"/>
    <property type="match status" value="1"/>
</dbReference>
<dbReference type="SUPFAM" id="SSF103473">
    <property type="entry name" value="MFS general substrate transporter"/>
    <property type="match status" value="1"/>
</dbReference>
<feature type="domain" description="Major facilitator superfamily (MFS) profile" evidence="7">
    <location>
        <begin position="21"/>
        <end position="446"/>
    </location>
</feature>
<evidence type="ECO:0000313" key="8">
    <source>
        <dbReference type="EMBL" id="MCQ8186014.1"/>
    </source>
</evidence>
<evidence type="ECO:0000313" key="9">
    <source>
        <dbReference type="Proteomes" id="UP001142610"/>
    </source>
</evidence>
<dbReference type="GO" id="GO:0016020">
    <property type="term" value="C:membrane"/>
    <property type="evidence" value="ECO:0007669"/>
    <property type="project" value="UniProtKB-SubCell"/>
</dbReference>
<dbReference type="CDD" id="cd17328">
    <property type="entry name" value="MFS_spinster_like"/>
    <property type="match status" value="1"/>
</dbReference>
<feature type="transmembrane region" description="Helical" evidence="6">
    <location>
        <begin position="349"/>
        <end position="372"/>
    </location>
</feature>
<evidence type="ECO:0000256" key="3">
    <source>
        <dbReference type="ARBA" id="ARBA00022692"/>
    </source>
</evidence>
<evidence type="ECO:0000256" key="5">
    <source>
        <dbReference type="ARBA" id="ARBA00023136"/>
    </source>
</evidence>
<dbReference type="EMBL" id="JANIBC010000011">
    <property type="protein sequence ID" value="MCQ8186014.1"/>
    <property type="molecule type" value="Genomic_DNA"/>
</dbReference>
<feature type="transmembrane region" description="Helical" evidence="6">
    <location>
        <begin position="234"/>
        <end position="255"/>
    </location>
</feature>
<dbReference type="InterPro" id="IPR011701">
    <property type="entry name" value="MFS"/>
</dbReference>
<organism evidence="8 9">
    <name type="scientific">Parvularcula maris</name>
    <dbReference type="NCBI Taxonomy" id="2965077"/>
    <lineage>
        <taxon>Bacteria</taxon>
        <taxon>Pseudomonadati</taxon>
        <taxon>Pseudomonadota</taxon>
        <taxon>Alphaproteobacteria</taxon>
        <taxon>Parvularculales</taxon>
        <taxon>Parvularculaceae</taxon>
        <taxon>Parvularcula</taxon>
    </lineage>
</organism>
<name>A0A9X2RIH9_9PROT</name>
<dbReference type="InterPro" id="IPR036259">
    <property type="entry name" value="MFS_trans_sf"/>
</dbReference>
<dbReference type="RefSeq" id="WP_256619910.1">
    <property type="nucleotide sequence ID" value="NZ_JANIBC010000011.1"/>
</dbReference>
<gene>
    <name evidence="8" type="ORF">NOG11_11505</name>
</gene>
<feature type="transmembrane region" description="Helical" evidence="6">
    <location>
        <begin position="86"/>
        <end position="107"/>
    </location>
</feature>
<feature type="transmembrane region" description="Helical" evidence="6">
    <location>
        <begin position="59"/>
        <end position="79"/>
    </location>
</feature>
<dbReference type="Pfam" id="PF07690">
    <property type="entry name" value="MFS_1"/>
    <property type="match status" value="1"/>
</dbReference>
<keyword evidence="9" id="KW-1185">Reference proteome</keyword>
<evidence type="ECO:0000259" key="7">
    <source>
        <dbReference type="PROSITE" id="PS50850"/>
    </source>
</evidence>
<sequence length="452" mass="47678">MSATTARDARGSDSAGYRAWVLFVLILVYTFNFIDRQIIGILQVPIKAEFGLTDLQVGLMSGFAFALFYAGIGIPVAALADKKNRVVIMTAALTIWSFFTAICGAAQNYAQLFLARLGVGVGEAGGVAPAYSLIADSFRPNQRSRALAAYSFGIPIGSAIGIILGGVLLSYLDWRAAFIIVGLAGLPLAPLLLFTVKEPERGRFDAKPVTPVGQQSTLRGLIEVLKVLARKPSFWGLSLGAACSSMMGYGLFLWVPSFLMRSFGGELASFIAFMPDALVPDNAGPLLYAAYFYGAVVLIGGIAGIWLGGMLSDKFGVERKSAYALVPAAAFALTVPFLAVAVLTPSLGLVFLAMIVPTALGLVWLGPVISAFQHLVPPHMRATASAVFLFINNLIGIGVGQPAIGLISDQLAASYGDESLRYAILTGCVFYVAAAGLMALTAPRLKNDWEGG</sequence>
<keyword evidence="2" id="KW-0813">Transport</keyword>
<dbReference type="PANTHER" id="PTHR23505">
    <property type="entry name" value="SPINSTER"/>
    <property type="match status" value="1"/>
</dbReference>
<feature type="transmembrane region" description="Helical" evidence="6">
    <location>
        <begin position="146"/>
        <end position="168"/>
    </location>
</feature>
<reference evidence="8" key="1">
    <citation type="submission" date="2022-07" db="EMBL/GenBank/DDBJ databases">
        <title>Parvularcula maris sp. nov., an algicidal bacterium isolated from seawater.</title>
        <authorList>
            <person name="Li F."/>
        </authorList>
    </citation>
    <scope>NUCLEOTIDE SEQUENCE</scope>
    <source>
        <strain evidence="8">BGMRC 0090</strain>
    </source>
</reference>
<evidence type="ECO:0000256" key="1">
    <source>
        <dbReference type="ARBA" id="ARBA00004141"/>
    </source>
</evidence>
<comment type="subcellular location">
    <subcellularLocation>
        <location evidence="1">Membrane</location>
        <topology evidence="1">Multi-pass membrane protein</topology>
    </subcellularLocation>
</comment>
<dbReference type="PROSITE" id="PS50850">
    <property type="entry name" value="MFS"/>
    <property type="match status" value="1"/>
</dbReference>
<evidence type="ECO:0000256" key="4">
    <source>
        <dbReference type="ARBA" id="ARBA00022989"/>
    </source>
</evidence>
<keyword evidence="3 6" id="KW-0812">Transmembrane</keyword>
<feature type="transmembrane region" description="Helical" evidence="6">
    <location>
        <begin position="174"/>
        <end position="194"/>
    </location>
</feature>
<feature type="transmembrane region" description="Helical" evidence="6">
    <location>
        <begin position="419"/>
        <end position="440"/>
    </location>
</feature>
<dbReference type="InterPro" id="IPR020846">
    <property type="entry name" value="MFS_dom"/>
</dbReference>
<feature type="transmembrane region" description="Helical" evidence="6">
    <location>
        <begin position="290"/>
        <end position="311"/>
    </location>
</feature>
<keyword evidence="5 6" id="KW-0472">Membrane</keyword>
<dbReference type="Gene3D" id="1.20.1250.20">
    <property type="entry name" value="MFS general substrate transporter like domains"/>
    <property type="match status" value="1"/>
</dbReference>
<accession>A0A9X2RIH9</accession>
<dbReference type="Proteomes" id="UP001142610">
    <property type="component" value="Unassembled WGS sequence"/>
</dbReference>
<feature type="transmembrane region" description="Helical" evidence="6">
    <location>
        <begin position="384"/>
        <end position="407"/>
    </location>
</feature>
<feature type="transmembrane region" description="Helical" evidence="6">
    <location>
        <begin position="20"/>
        <end position="39"/>
    </location>
</feature>
<dbReference type="AlphaFoldDB" id="A0A9X2RIH9"/>
<feature type="transmembrane region" description="Helical" evidence="6">
    <location>
        <begin position="323"/>
        <end position="343"/>
    </location>
</feature>